<dbReference type="GO" id="GO:0005743">
    <property type="term" value="C:mitochondrial inner membrane"/>
    <property type="evidence" value="ECO:0007669"/>
    <property type="project" value="UniProtKB-SubCell"/>
</dbReference>
<dbReference type="STRING" id="307972.A0A2G8KLU5"/>
<dbReference type="Gene3D" id="3.30.160.190">
    <property type="entry name" value="atu1810 like domain"/>
    <property type="match status" value="1"/>
</dbReference>
<evidence type="ECO:0000256" key="12">
    <source>
        <dbReference type="SAM" id="MobiDB-lite"/>
    </source>
</evidence>
<evidence type="ECO:0000256" key="4">
    <source>
        <dbReference type="ARBA" id="ARBA00022448"/>
    </source>
</evidence>
<evidence type="ECO:0000256" key="1">
    <source>
        <dbReference type="ARBA" id="ARBA00003195"/>
    </source>
</evidence>
<name>A0A2G8KLU5_STIJA</name>
<dbReference type="Proteomes" id="UP000230750">
    <property type="component" value="Unassembled WGS sequence"/>
</dbReference>
<dbReference type="PANTHER" id="PTHR12219">
    <property type="entry name" value="NADH-UBIQUINONE OXIDOREDUCTASE"/>
    <property type="match status" value="1"/>
</dbReference>
<gene>
    <name evidence="13" type="ORF">BSL78_14159</name>
</gene>
<dbReference type="OrthoDB" id="3089at2759"/>
<dbReference type="AlphaFoldDB" id="A0A2G8KLU5"/>
<protein>
    <recommendedName>
        <fullName evidence="3 11">NADH dehydrogenase [ubiquinone] iron-sulfur protein 4, mitochondrial</fullName>
    </recommendedName>
</protein>
<evidence type="ECO:0000256" key="8">
    <source>
        <dbReference type="ARBA" id="ARBA00022982"/>
    </source>
</evidence>
<reference evidence="13 14" key="1">
    <citation type="journal article" date="2017" name="PLoS Biol.">
        <title>The sea cucumber genome provides insights into morphological evolution and visceral regeneration.</title>
        <authorList>
            <person name="Zhang X."/>
            <person name="Sun L."/>
            <person name="Yuan J."/>
            <person name="Sun Y."/>
            <person name="Gao Y."/>
            <person name="Zhang L."/>
            <person name="Li S."/>
            <person name="Dai H."/>
            <person name="Hamel J.F."/>
            <person name="Liu C."/>
            <person name="Yu Y."/>
            <person name="Liu S."/>
            <person name="Lin W."/>
            <person name="Guo K."/>
            <person name="Jin S."/>
            <person name="Xu P."/>
            <person name="Storey K.B."/>
            <person name="Huan P."/>
            <person name="Zhang T."/>
            <person name="Zhou Y."/>
            <person name="Zhang J."/>
            <person name="Lin C."/>
            <person name="Li X."/>
            <person name="Xing L."/>
            <person name="Huo D."/>
            <person name="Sun M."/>
            <person name="Wang L."/>
            <person name="Mercier A."/>
            <person name="Li F."/>
            <person name="Yang H."/>
            <person name="Xiang J."/>
        </authorList>
    </citation>
    <scope>NUCLEOTIDE SEQUENCE [LARGE SCALE GENOMIC DNA]</scope>
    <source>
        <strain evidence="13">Shaxun</strain>
        <tissue evidence="13">Muscle</tissue>
    </source>
</reference>
<keyword evidence="9 11" id="KW-0496">Mitochondrion</keyword>
<accession>A0A2G8KLU5</accession>
<evidence type="ECO:0000256" key="5">
    <source>
        <dbReference type="ARBA" id="ARBA00022660"/>
    </source>
</evidence>
<dbReference type="FunFam" id="3.30.160.190:FF:000001">
    <property type="entry name" value="NADH-ubiquinone oxidoreductase 21 kDa subunit mitochondrial"/>
    <property type="match status" value="1"/>
</dbReference>
<dbReference type="Pfam" id="PF04800">
    <property type="entry name" value="NDUS4"/>
    <property type="match status" value="1"/>
</dbReference>
<evidence type="ECO:0000256" key="3">
    <source>
        <dbReference type="ARBA" id="ARBA00015796"/>
    </source>
</evidence>
<feature type="region of interest" description="Disordered" evidence="12">
    <location>
        <begin position="143"/>
        <end position="166"/>
    </location>
</feature>
<feature type="region of interest" description="Disordered" evidence="12">
    <location>
        <begin position="26"/>
        <end position="46"/>
    </location>
</feature>
<keyword evidence="10 11" id="KW-0472">Membrane</keyword>
<comment type="function">
    <text evidence="1 11">Accessory subunit of the mitochondrial membrane respiratory chain NADH dehydrogenase (Complex I), that is believed not to be involved in catalysis. Complex I functions in the transfer of electrons from NADH to the respiratory chain. The immediate electron acceptor for the enzyme is believed to be ubiquinone.</text>
</comment>
<evidence type="ECO:0000256" key="2">
    <source>
        <dbReference type="ARBA" id="ARBA00005882"/>
    </source>
</evidence>
<proteinExistence type="inferred from homology"/>
<keyword evidence="8 11" id="KW-0249">Electron transport</keyword>
<sequence length="166" mass="18825">MAFLHRLPTPSLRLGFSALIRQASSSGSVTPVSHSGESQLQEVKEPEHEVVISSVTGVPDEHIRSRRVRIFVPTVNAMQSGTENTHNWQMEFETRERWENPLMGWASSGDPFSNTSLTFSSKDDAIRFAVKNGWWYEVNERQAPTPKKKSYGANFSWNKKTRVSTK</sequence>
<keyword evidence="7 11" id="KW-0809">Transit peptide</keyword>
<dbReference type="InterPro" id="IPR038532">
    <property type="entry name" value="NDUFS4-like_sf"/>
</dbReference>
<feature type="compositionally biased region" description="Low complexity" evidence="12">
    <location>
        <begin position="26"/>
        <end position="36"/>
    </location>
</feature>
<comment type="caution">
    <text evidence="13">The sequence shown here is derived from an EMBL/GenBank/DDBJ whole genome shotgun (WGS) entry which is preliminary data.</text>
</comment>
<keyword evidence="4 11" id="KW-0813">Transport</keyword>
<dbReference type="InterPro" id="IPR006885">
    <property type="entry name" value="NADH_UbQ_FeS_4_mit-like"/>
</dbReference>
<keyword evidence="6 11" id="KW-0999">Mitochondrion inner membrane</keyword>
<keyword evidence="14" id="KW-1185">Reference proteome</keyword>
<dbReference type="PANTHER" id="PTHR12219:SF8">
    <property type="entry name" value="NADH DEHYDROGENASE [UBIQUINONE] IRON-SULFUR PROTEIN 4, MITOCHONDRIAL"/>
    <property type="match status" value="1"/>
</dbReference>
<comment type="similarity">
    <text evidence="2 11">Belongs to the complex I NDUFS4 subunit family.</text>
</comment>
<evidence type="ECO:0000256" key="9">
    <source>
        <dbReference type="ARBA" id="ARBA00023128"/>
    </source>
</evidence>
<organism evidence="13 14">
    <name type="scientific">Stichopus japonicus</name>
    <name type="common">Sea cucumber</name>
    <dbReference type="NCBI Taxonomy" id="307972"/>
    <lineage>
        <taxon>Eukaryota</taxon>
        <taxon>Metazoa</taxon>
        <taxon>Echinodermata</taxon>
        <taxon>Eleutherozoa</taxon>
        <taxon>Echinozoa</taxon>
        <taxon>Holothuroidea</taxon>
        <taxon>Aspidochirotacea</taxon>
        <taxon>Aspidochirotida</taxon>
        <taxon>Stichopodidae</taxon>
        <taxon>Apostichopus</taxon>
    </lineage>
</organism>
<keyword evidence="5 11" id="KW-0679">Respiratory chain</keyword>
<evidence type="ECO:0000256" key="10">
    <source>
        <dbReference type="ARBA" id="ARBA00023136"/>
    </source>
</evidence>
<comment type="subcellular location">
    <subcellularLocation>
        <location evidence="11">Mitochondrion inner membrane</location>
        <topology evidence="11">Peripheral membrane protein</topology>
        <orientation evidence="11">Matrix side</orientation>
    </subcellularLocation>
</comment>
<dbReference type="EMBL" id="MRZV01000489">
    <property type="protein sequence ID" value="PIK48981.1"/>
    <property type="molecule type" value="Genomic_DNA"/>
</dbReference>
<dbReference type="GO" id="GO:0022900">
    <property type="term" value="P:electron transport chain"/>
    <property type="evidence" value="ECO:0007669"/>
    <property type="project" value="InterPro"/>
</dbReference>
<evidence type="ECO:0000256" key="6">
    <source>
        <dbReference type="ARBA" id="ARBA00022792"/>
    </source>
</evidence>
<evidence type="ECO:0000256" key="7">
    <source>
        <dbReference type="ARBA" id="ARBA00022946"/>
    </source>
</evidence>
<evidence type="ECO:0000313" key="13">
    <source>
        <dbReference type="EMBL" id="PIK48981.1"/>
    </source>
</evidence>
<evidence type="ECO:0000256" key="11">
    <source>
        <dbReference type="RuleBase" id="RU367010"/>
    </source>
</evidence>
<evidence type="ECO:0000313" key="14">
    <source>
        <dbReference type="Proteomes" id="UP000230750"/>
    </source>
</evidence>